<dbReference type="Proteomes" id="UP000289738">
    <property type="component" value="Chromosome A08"/>
</dbReference>
<evidence type="ECO:0000313" key="2">
    <source>
        <dbReference type="Proteomes" id="UP000289738"/>
    </source>
</evidence>
<protein>
    <recommendedName>
        <fullName evidence="3">Reverse transcriptase zinc-binding domain-containing protein</fullName>
    </recommendedName>
</protein>
<organism evidence="1 2">
    <name type="scientific">Arachis hypogaea</name>
    <name type="common">Peanut</name>
    <dbReference type="NCBI Taxonomy" id="3818"/>
    <lineage>
        <taxon>Eukaryota</taxon>
        <taxon>Viridiplantae</taxon>
        <taxon>Streptophyta</taxon>
        <taxon>Embryophyta</taxon>
        <taxon>Tracheophyta</taxon>
        <taxon>Spermatophyta</taxon>
        <taxon>Magnoliopsida</taxon>
        <taxon>eudicotyledons</taxon>
        <taxon>Gunneridae</taxon>
        <taxon>Pentapetalae</taxon>
        <taxon>rosids</taxon>
        <taxon>fabids</taxon>
        <taxon>Fabales</taxon>
        <taxon>Fabaceae</taxon>
        <taxon>Papilionoideae</taxon>
        <taxon>50 kb inversion clade</taxon>
        <taxon>dalbergioids sensu lato</taxon>
        <taxon>Dalbergieae</taxon>
        <taxon>Pterocarpus clade</taxon>
        <taxon>Arachis</taxon>
    </lineage>
</organism>
<evidence type="ECO:0000313" key="1">
    <source>
        <dbReference type="EMBL" id="RYR44541.1"/>
    </source>
</evidence>
<evidence type="ECO:0008006" key="3">
    <source>
        <dbReference type="Google" id="ProtNLM"/>
    </source>
</evidence>
<reference evidence="1 2" key="1">
    <citation type="submission" date="2019-01" db="EMBL/GenBank/DDBJ databases">
        <title>Sequencing of cultivated peanut Arachis hypogaea provides insights into genome evolution and oil improvement.</title>
        <authorList>
            <person name="Chen X."/>
        </authorList>
    </citation>
    <scope>NUCLEOTIDE SEQUENCE [LARGE SCALE GENOMIC DNA]</scope>
    <source>
        <strain evidence="2">cv. Fuhuasheng</strain>
        <tissue evidence="1">Leaves</tissue>
    </source>
</reference>
<dbReference type="EMBL" id="SDMP01000008">
    <property type="protein sequence ID" value="RYR44541.1"/>
    <property type="molecule type" value="Genomic_DNA"/>
</dbReference>
<keyword evidence="2" id="KW-1185">Reference proteome</keyword>
<accession>A0A445C0U9</accession>
<sequence>MLWEDIWGRAMINNNRKGKENFKTVIDRVHSKLKGWKSNFLSLAGRITLAQSAISPSVNFEMQNGRPEYKRDTFCQIGDGLSTNFWRDPWVEDINSLLEFATQSISDTESAVWEWTNDKGKWDTSKLKEYLPEDIVAKITASPPPSLYQDEDKIG</sequence>
<comment type="caution">
    <text evidence="1">The sequence shown here is derived from an EMBL/GenBank/DDBJ whole genome shotgun (WGS) entry which is preliminary data.</text>
</comment>
<dbReference type="AlphaFoldDB" id="A0A445C0U9"/>
<proteinExistence type="predicted"/>
<name>A0A445C0U9_ARAHY</name>
<gene>
    <name evidence="1" type="ORF">Ahy_A08g040864</name>
</gene>